<dbReference type="GO" id="GO:0000155">
    <property type="term" value="F:phosphorelay sensor kinase activity"/>
    <property type="evidence" value="ECO:0007669"/>
    <property type="project" value="InterPro"/>
</dbReference>
<name>A0A8J3S616_PLARO</name>
<dbReference type="InterPro" id="IPR003661">
    <property type="entry name" value="HisK_dim/P_dom"/>
</dbReference>
<organism evidence="1 2">
    <name type="scientific">Planobispora rosea</name>
    <dbReference type="NCBI Taxonomy" id="35762"/>
    <lineage>
        <taxon>Bacteria</taxon>
        <taxon>Bacillati</taxon>
        <taxon>Actinomycetota</taxon>
        <taxon>Actinomycetes</taxon>
        <taxon>Streptosporangiales</taxon>
        <taxon>Streptosporangiaceae</taxon>
        <taxon>Planobispora</taxon>
    </lineage>
</organism>
<dbReference type="RefSeq" id="WP_189244016.1">
    <property type="nucleotide sequence ID" value="NZ_BMQP01000064.1"/>
</dbReference>
<comment type="caution">
    <text evidence="1">The sequence shown here is derived from an EMBL/GenBank/DDBJ whole genome shotgun (WGS) entry which is preliminary data.</text>
</comment>
<dbReference type="EMBL" id="BOOI01000095">
    <property type="protein sequence ID" value="GIH88961.1"/>
    <property type="molecule type" value="Genomic_DNA"/>
</dbReference>
<dbReference type="CDD" id="cd00082">
    <property type="entry name" value="HisKA"/>
    <property type="match status" value="1"/>
</dbReference>
<evidence type="ECO:0000313" key="1">
    <source>
        <dbReference type="EMBL" id="GIH88961.1"/>
    </source>
</evidence>
<evidence type="ECO:0008006" key="3">
    <source>
        <dbReference type="Google" id="ProtNLM"/>
    </source>
</evidence>
<protein>
    <recommendedName>
        <fullName evidence="3">GAF domain-containing protein</fullName>
    </recommendedName>
</protein>
<reference evidence="1" key="1">
    <citation type="submission" date="2021-01" db="EMBL/GenBank/DDBJ databases">
        <title>Whole genome shotgun sequence of Planobispora rosea NBRC 15558.</title>
        <authorList>
            <person name="Komaki H."/>
            <person name="Tamura T."/>
        </authorList>
    </citation>
    <scope>NUCLEOTIDE SEQUENCE</scope>
    <source>
        <strain evidence="1">NBRC 15558</strain>
    </source>
</reference>
<accession>A0A8J3S616</accession>
<dbReference type="AlphaFoldDB" id="A0A8J3S616"/>
<dbReference type="Proteomes" id="UP000655044">
    <property type="component" value="Unassembled WGS sequence"/>
</dbReference>
<evidence type="ECO:0000313" key="2">
    <source>
        <dbReference type="Proteomes" id="UP000655044"/>
    </source>
</evidence>
<sequence>MAILPWPRDEIERLAELHALGALEDVPDPDFSAIAAAAAEICQTPIGLVNLIGRTRQYFKGHAGIAAAGMDRQVAFCPYTICARQLMEIPDALADPRFRDDPAVLGEPYARFYAGAPVISAAGHALGTVCVMAPTPRRLSATQRRILATLATGTAALLAAQHRGEALERLRQLSMREVHLLQRVTGELHAPLTTLRAYLQVIADGEMNAALADQLAKALARAHEPLAELIDELVLLAGLHRHLAVIVDPPSTPAGRPEKGPA</sequence>
<proteinExistence type="predicted"/>
<keyword evidence="2" id="KW-1185">Reference proteome</keyword>
<dbReference type="Gene3D" id="3.30.450.40">
    <property type="match status" value="1"/>
</dbReference>
<dbReference type="InterPro" id="IPR029016">
    <property type="entry name" value="GAF-like_dom_sf"/>
</dbReference>
<dbReference type="PANTHER" id="PTHR43102">
    <property type="entry name" value="SLR1143 PROTEIN"/>
    <property type="match status" value="1"/>
</dbReference>
<gene>
    <name evidence="1" type="ORF">Pro02_73690</name>
</gene>
<dbReference type="PANTHER" id="PTHR43102:SF2">
    <property type="entry name" value="GAF DOMAIN-CONTAINING PROTEIN"/>
    <property type="match status" value="1"/>
</dbReference>
<dbReference type="SUPFAM" id="SSF55781">
    <property type="entry name" value="GAF domain-like"/>
    <property type="match status" value="1"/>
</dbReference>